<organism evidence="1 2">
    <name type="scientific">Candidatus Thermofonsia Clade 1 bacterium</name>
    <dbReference type="NCBI Taxonomy" id="2364210"/>
    <lineage>
        <taxon>Bacteria</taxon>
        <taxon>Bacillati</taxon>
        <taxon>Chloroflexota</taxon>
        <taxon>Candidatus Thermofontia</taxon>
        <taxon>Candidatus Thermofonsia Clade 1</taxon>
    </lineage>
</organism>
<dbReference type="SUPFAM" id="SSF48452">
    <property type="entry name" value="TPR-like"/>
    <property type="match status" value="1"/>
</dbReference>
<dbReference type="EMBL" id="PGTK01000013">
    <property type="protein sequence ID" value="PJF30235.1"/>
    <property type="molecule type" value="Genomic_DNA"/>
</dbReference>
<sequence length="364" mass="42903">PSRNWLCVYLFEYYQIAYGWAGWRWLAEPVLKSGELEKLSLRAWSRFQSALGWAYIRYKPPQEIRRMQTAALARLKGMHMPFEEALHHIVLYEIERLALRRKRAIYHAESALKRLSFAETPFYAMRALWSYTDIYRVFGELDKAQALIDQLTDYAKQKEIYRTALGPHIIQGWTFASRNEPERAAACFQEAITFLGEQELVYEQARARHALGRLYYFVFKDLVTAEQLIREAIDAYYHESRHHEPAYAHYFGQSTRVLHMQAIFQNVLVGVIAERGQLAEAFDYELEALAMLKHVYDDASLYDVYTHLSILSRNMKKPLKALFYRLNAVSRHPVLFLTHTRQNFQDRLKHLREHFALLRSGARS</sequence>
<dbReference type="Gene3D" id="1.25.40.10">
    <property type="entry name" value="Tetratricopeptide repeat domain"/>
    <property type="match status" value="1"/>
</dbReference>
<dbReference type="InterPro" id="IPR011990">
    <property type="entry name" value="TPR-like_helical_dom_sf"/>
</dbReference>
<reference evidence="1 2" key="1">
    <citation type="submission" date="2017-11" db="EMBL/GenBank/DDBJ databases">
        <title>Evolution of Phototrophy in the Chloroflexi Phylum Driven by Horizontal Gene Transfer.</title>
        <authorList>
            <person name="Ward L.M."/>
            <person name="Hemp J."/>
            <person name="Shih P.M."/>
            <person name="Mcglynn S.E."/>
            <person name="Fischer W."/>
        </authorList>
    </citation>
    <scope>NUCLEOTIDE SEQUENCE [LARGE SCALE GENOMIC DNA]</scope>
    <source>
        <strain evidence="1">CP2_2F</strain>
    </source>
</reference>
<evidence type="ECO:0000313" key="2">
    <source>
        <dbReference type="Proteomes" id="UP000228921"/>
    </source>
</evidence>
<evidence type="ECO:0000313" key="1">
    <source>
        <dbReference type="EMBL" id="PJF30235.1"/>
    </source>
</evidence>
<accession>A0A2M8NY63</accession>
<protein>
    <submittedName>
        <fullName evidence="1">Uncharacterized protein</fullName>
    </submittedName>
</protein>
<proteinExistence type="predicted"/>
<feature type="non-terminal residue" evidence="1">
    <location>
        <position position="1"/>
    </location>
</feature>
<name>A0A2M8NY63_9CHLR</name>
<dbReference type="AlphaFoldDB" id="A0A2M8NY63"/>
<comment type="caution">
    <text evidence="1">The sequence shown here is derived from an EMBL/GenBank/DDBJ whole genome shotgun (WGS) entry which is preliminary data.</text>
</comment>
<dbReference type="Proteomes" id="UP000228921">
    <property type="component" value="Unassembled WGS sequence"/>
</dbReference>
<gene>
    <name evidence="1" type="ORF">CUN51_08400</name>
</gene>